<feature type="compositionally biased region" description="Low complexity" evidence="7">
    <location>
        <begin position="876"/>
        <end position="891"/>
    </location>
</feature>
<organism evidence="9 10">
    <name type="scientific">Pocillopora damicornis</name>
    <name type="common">Cauliflower coral</name>
    <name type="synonym">Millepora damicornis</name>
    <dbReference type="NCBI Taxonomy" id="46731"/>
    <lineage>
        <taxon>Eukaryota</taxon>
        <taxon>Metazoa</taxon>
        <taxon>Cnidaria</taxon>
        <taxon>Anthozoa</taxon>
        <taxon>Hexacorallia</taxon>
        <taxon>Scleractinia</taxon>
        <taxon>Astrocoeniina</taxon>
        <taxon>Pocilloporidae</taxon>
        <taxon>Pocillopora</taxon>
    </lineage>
</organism>
<dbReference type="PANTHER" id="PTHR44981">
    <property type="entry name" value="PERICENTRIN-LIKE PROTEIN, ISOFORM F"/>
    <property type="match status" value="1"/>
</dbReference>
<feature type="compositionally biased region" description="Basic and acidic residues" evidence="7">
    <location>
        <begin position="821"/>
        <end position="832"/>
    </location>
</feature>
<feature type="compositionally biased region" description="Basic and acidic residues" evidence="7">
    <location>
        <begin position="387"/>
        <end position="425"/>
    </location>
</feature>
<comment type="caution">
    <text evidence="9">The sequence shown here is derived from an EMBL/GenBank/DDBJ whole genome shotgun (WGS) entry which is preliminary data.</text>
</comment>
<evidence type="ECO:0000313" key="10">
    <source>
        <dbReference type="Proteomes" id="UP000275408"/>
    </source>
</evidence>
<evidence type="ECO:0000256" key="7">
    <source>
        <dbReference type="SAM" id="MobiDB-lite"/>
    </source>
</evidence>
<keyword evidence="3" id="KW-0597">Phosphoprotein</keyword>
<keyword evidence="5" id="KW-0206">Cytoskeleton</keyword>
<evidence type="ECO:0000256" key="4">
    <source>
        <dbReference type="ARBA" id="ARBA00023054"/>
    </source>
</evidence>
<comment type="subcellular location">
    <subcellularLocation>
        <location evidence="1">Cytoplasm</location>
        <location evidence="1">Cytoskeleton</location>
        <location evidence="1">Microtubule organizing center</location>
        <location evidence="1">Centrosome</location>
    </subcellularLocation>
</comment>
<dbReference type="GO" id="GO:0007165">
    <property type="term" value="P:signal transduction"/>
    <property type="evidence" value="ECO:0007669"/>
    <property type="project" value="InterPro"/>
</dbReference>
<accession>A0A3M6TU56</accession>
<proteinExistence type="predicted"/>
<evidence type="ECO:0000256" key="6">
    <source>
        <dbReference type="SAM" id="Coils"/>
    </source>
</evidence>
<evidence type="ECO:0000256" key="3">
    <source>
        <dbReference type="ARBA" id="ARBA00022553"/>
    </source>
</evidence>
<dbReference type="GO" id="GO:0005813">
    <property type="term" value="C:centrosome"/>
    <property type="evidence" value="ECO:0007669"/>
    <property type="project" value="UniProtKB-SubCell"/>
</dbReference>
<sequence length="1019" mass="117276">MNHNFEGKILAFWINAQFYIFFFKDELTSRVMEHLRTKDRDSLLAEIHELRKTSTKPLKEQGNLVEQLHVELEEAKKRERDVRAQLLLKGQQVDHVKNDLTNLLTRERSLVADLKEALAKEKSRITELGATLEKERVQVMSLKTSLEAERVRHSNQTQALELERANTKKYQDAVESERQRGKQDNNRLMENIEALRRQLSANKQEKVELEVQLERERIAISTLESELETEKALQVEALERNRETIDELTAALKDEQSRAEHVQLALTNEKRQTEALRHSKERADQLRNTNKELQAALNAARERSVELSTSLEDEKNHSAFLEVSLENEKDKNDESVKTEKIVAHQLKGALDVVQKQLVELTSTLEEERIRARRLQNERDVQQATAMSHKERERHLQTDLENEKKKRAQLEQKLGNEREKNADLNRDLTERDKKLGELQQDLDSQALKQSEKEASLYPLRMRLLLHQQQLESMRQQHQVLINKHQNSVDSASTRGNKEVEEVKRSLANLLKELEQIRSTLTVHIDDDQTVPLSPIKAAAQERIVRQNTELAEFVSKLNEEKKELRNALANLEEQIAQYRQRDRANEQNSRLTKEHADSVLNAEREVWAQEKARSQQALRSAEAELARLREEIIKDTGTPRIPLSSRESDTDEITWPRTKLLKLYKRFIKAESFRKALVYQKKYLLLLLGGFEECESTTLAMIAQMGAYPKDRDRSFRRTAISRFRTAGRAVLAIQRMNFLVNKSKRVTITGSRDTRENTSRSRMVNGDLNSHDHSVYQAPSQTYAPRSTEERPGSVNGVHVAPTLHSYQPNGVPSYANRYSPRSDRRTRDKHQTGINGHVDFRSHTMPPTSASSSERLSGGVMFGKDGPLSHRSHVTSPSRSSRTFSPTSWSDTRPTSAPLAREPTTTDYTRTLKSPPVRDSVTTQRDYSHRDRLESSPRHSSPRRGERSGLLDFHNHHDRPLSPSRASSLGSAHNDSDSGDHSLNLYIHRLESLQNRLGAFDRGKTFATTRSKYTEVSF</sequence>
<reference evidence="9 10" key="1">
    <citation type="journal article" date="2018" name="Sci. Rep.">
        <title>Comparative analysis of the Pocillopora damicornis genome highlights role of immune system in coral evolution.</title>
        <authorList>
            <person name="Cunning R."/>
            <person name="Bay R.A."/>
            <person name="Gillette P."/>
            <person name="Baker A.C."/>
            <person name="Traylor-Knowles N."/>
        </authorList>
    </citation>
    <scope>NUCLEOTIDE SEQUENCE [LARGE SCALE GENOMIC DNA]</scope>
    <source>
        <strain evidence="9">RSMAS</strain>
        <tissue evidence="9">Whole animal</tissue>
    </source>
</reference>
<feature type="coiled-coil region" evidence="6">
    <location>
        <begin position="542"/>
        <end position="637"/>
    </location>
</feature>
<dbReference type="Pfam" id="PF10495">
    <property type="entry name" value="PACT_coil_coil"/>
    <property type="match status" value="1"/>
</dbReference>
<dbReference type="EMBL" id="RCHS01002935">
    <property type="protein sequence ID" value="RMX44861.1"/>
    <property type="molecule type" value="Genomic_DNA"/>
</dbReference>
<protein>
    <recommendedName>
        <fullName evidence="8">Pericentrin/AKAP-450 centrosomal targeting domain-containing protein</fullName>
    </recommendedName>
</protein>
<evidence type="ECO:0000256" key="2">
    <source>
        <dbReference type="ARBA" id="ARBA00022490"/>
    </source>
</evidence>
<feature type="region of interest" description="Disordered" evidence="7">
    <location>
        <begin position="749"/>
        <end position="979"/>
    </location>
</feature>
<feature type="compositionally biased region" description="Polar residues" evidence="7">
    <location>
        <begin position="965"/>
        <end position="974"/>
    </location>
</feature>
<evidence type="ECO:0000313" key="9">
    <source>
        <dbReference type="EMBL" id="RMX44861.1"/>
    </source>
</evidence>
<feature type="compositionally biased region" description="Basic and acidic residues" evidence="7">
    <location>
        <begin position="927"/>
        <end position="961"/>
    </location>
</feature>
<name>A0A3M6TU56_POCDA</name>
<feature type="domain" description="Pericentrin/AKAP-450 centrosomal targeting" evidence="8">
    <location>
        <begin position="667"/>
        <end position="742"/>
    </location>
</feature>
<dbReference type="InterPro" id="IPR019528">
    <property type="entry name" value="PACT_domain"/>
</dbReference>
<feature type="coiled-coil region" evidence="6">
    <location>
        <begin position="58"/>
        <end position="85"/>
    </location>
</feature>
<feature type="region of interest" description="Disordered" evidence="7">
    <location>
        <begin position="375"/>
        <end position="425"/>
    </location>
</feature>
<dbReference type="OrthoDB" id="5986944at2759"/>
<dbReference type="Proteomes" id="UP000275408">
    <property type="component" value="Unassembled WGS sequence"/>
</dbReference>
<keyword evidence="4 6" id="KW-0175">Coiled coil</keyword>
<evidence type="ECO:0000259" key="8">
    <source>
        <dbReference type="Pfam" id="PF10495"/>
    </source>
</evidence>
<evidence type="ECO:0000256" key="1">
    <source>
        <dbReference type="ARBA" id="ARBA00004300"/>
    </source>
</evidence>
<dbReference type="AlphaFoldDB" id="A0A3M6TU56"/>
<dbReference type="STRING" id="46731.A0A3M6TU56"/>
<evidence type="ECO:0000256" key="5">
    <source>
        <dbReference type="ARBA" id="ARBA00023212"/>
    </source>
</evidence>
<feature type="coiled-coil region" evidence="6">
    <location>
        <begin position="111"/>
        <end position="310"/>
    </location>
</feature>
<keyword evidence="10" id="KW-1185">Reference proteome</keyword>
<feature type="compositionally biased region" description="Polar residues" evidence="7">
    <location>
        <begin position="904"/>
        <end position="913"/>
    </location>
</feature>
<feature type="compositionally biased region" description="Polar residues" evidence="7">
    <location>
        <begin position="846"/>
        <end position="856"/>
    </location>
</feature>
<keyword evidence="2" id="KW-0963">Cytoplasm</keyword>
<gene>
    <name evidence="9" type="ORF">pdam_00020313</name>
</gene>
<dbReference type="PANTHER" id="PTHR44981:SF2">
    <property type="entry name" value="PERICENTRIN-LIKE PROTEIN, ISOFORM F"/>
    <property type="match status" value="1"/>
</dbReference>
<dbReference type="GO" id="GO:0005737">
    <property type="term" value="C:cytoplasm"/>
    <property type="evidence" value="ECO:0007669"/>
    <property type="project" value="UniProtKB-ARBA"/>
</dbReference>
<dbReference type="InterPro" id="IPR028745">
    <property type="entry name" value="AKAP9/Pericentrin"/>
</dbReference>
<dbReference type="GO" id="GO:0060090">
    <property type="term" value="F:molecular adaptor activity"/>
    <property type="evidence" value="ECO:0007669"/>
    <property type="project" value="InterPro"/>
</dbReference>